<dbReference type="Proteomes" id="UP000187209">
    <property type="component" value="Unassembled WGS sequence"/>
</dbReference>
<evidence type="ECO:0000313" key="3">
    <source>
        <dbReference type="Proteomes" id="UP000187209"/>
    </source>
</evidence>
<gene>
    <name evidence="2" type="ORF">SteCoe_8384</name>
</gene>
<organism evidence="2 3">
    <name type="scientific">Stentor coeruleus</name>
    <dbReference type="NCBI Taxonomy" id="5963"/>
    <lineage>
        <taxon>Eukaryota</taxon>
        <taxon>Sar</taxon>
        <taxon>Alveolata</taxon>
        <taxon>Ciliophora</taxon>
        <taxon>Postciliodesmatophora</taxon>
        <taxon>Heterotrichea</taxon>
        <taxon>Heterotrichida</taxon>
        <taxon>Stentoridae</taxon>
        <taxon>Stentor</taxon>
    </lineage>
</organism>
<feature type="coiled-coil region" evidence="1">
    <location>
        <begin position="147"/>
        <end position="238"/>
    </location>
</feature>
<comment type="caution">
    <text evidence="2">The sequence shown here is derived from an EMBL/GenBank/DDBJ whole genome shotgun (WGS) entry which is preliminary data.</text>
</comment>
<keyword evidence="1" id="KW-0175">Coiled coil</keyword>
<accession>A0A1R2CKG8</accession>
<name>A0A1R2CKG8_9CILI</name>
<reference evidence="2 3" key="1">
    <citation type="submission" date="2016-11" db="EMBL/GenBank/DDBJ databases">
        <title>The macronuclear genome of Stentor coeruleus: a giant cell with tiny introns.</title>
        <authorList>
            <person name="Slabodnick M."/>
            <person name="Ruby J.G."/>
            <person name="Reiff S.B."/>
            <person name="Swart E.C."/>
            <person name="Gosai S."/>
            <person name="Prabakaran S."/>
            <person name="Witkowska E."/>
            <person name="Larue G.E."/>
            <person name="Fisher S."/>
            <person name="Freeman R.M."/>
            <person name="Gunawardena J."/>
            <person name="Chu W."/>
            <person name="Stover N.A."/>
            <person name="Gregory B.D."/>
            <person name="Nowacki M."/>
            <person name="Derisi J."/>
            <person name="Roy S.W."/>
            <person name="Marshall W.F."/>
            <person name="Sood P."/>
        </authorList>
    </citation>
    <scope>NUCLEOTIDE SEQUENCE [LARGE SCALE GENOMIC DNA]</scope>
    <source>
        <strain evidence="2">WM001</strain>
    </source>
</reference>
<evidence type="ECO:0000256" key="1">
    <source>
        <dbReference type="SAM" id="Coils"/>
    </source>
</evidence>
<dbReference type="AlphaFoldDB" id="A0A1R2CKG8"/>
<dbReference type="EMBL" id="MPUH01000125">
    <property type="protein sequence ID" value="OMJ89481.1"/>
    <property type="molecule type" value="Genomic_DNA"/>
</dbReference>
<keyword evidence="3" id="KW-1185">Reference proteome</keyword>
<protein>
    <submittedName>
        <fullName evidence="2">Uncharacterized protein</fullName>
    </submittedName>
</protein>
<sequence>MFDNFEVTIIRVEGLGTISKATCFVHMNDEIVDSVSIKDLESGQHTCTVPSKGELRFSVEELVSIASVRFDINIIKCQGYHWLPMFPEGSDIILEVPEEVGLPRILLIFQSRKFLSPVIEITETSEVSENVEFGEFTEVPTEEMTKNVELRMKIMELEQSLQFEKQSQMQSIEKIARDYKANMDKLNFEIEKYKIWSDKYKSKCLTLTEDLEKKTKMIKDASEEKEMLKTELNLYKGKYSELFAAQEKMHQLLDSKDKEISLLRSANNVSEKQLDIAVLGSLSIIPKKEVKKKKAKLIDFPIENKPINAKQFETMDNADIIQMHLQENLIKLKLEGFFTRSNEQFYKVGCKRIGVVLKNGSIYCKLGDTYKTLENYIFTHCTQELENFIKKRANSKPTHRRYHTFSNSFDNTLTIENKITKPQPESKKFLRVKNKSITPQLARSSKNKLSS</sequence>
<proteinExistence type="predicted"/>
<evidence type="ECO:0000313" key="2">
    <source>
        <dbReference type="EMBL" id="OMJ89481.1"/>
    </source>
</evidence>